<evidence type="ECO:0000313" key="4">
    <source>
        <dbReference type="Proteomes" id="UP000549343"/>
    </source>
</evidence>
<feature type="transmembrane region" description="Helical" evidence="1">
    <location>
        <begin position="75"/>
        <end position="97"/>
    </location>
</feature>
<name>A0A7W7MV86_9ACTN</name>
<evidence type="ECO:0000313" key="2">
    <source>
        <dbReference type="EMBL" id="GAA0547364.1"/>
    </source>
</evidence>
<organism evidence="3 4">
    <name type="scientific">Actinomadura livida</name>
    <dbReference type="NCBI Taxonomy" id="79909"/>
    <lineage>
        <taxon>Bacteria</taxon>
        <taxon>Bacillati</taxon>
        <taxon>Actinomycetota</taxon>
        <taxon>Actinomycetes</taxon>
        <taxon>Streptosporangiales</taxon>
        <taxon>Thermomonosporaceae</taxon>
        <taxon>Actinomadura</taxon>
    </lineage>
</organism>
<proteinExistence type="predicted"/>
<comment type="caution">
    <text evidence="3">The sequence shown here is derived from an EMBL/GenBank/DDBJ whole genome shotgun (WGS) entry which is preliminary data.</text>
</comment>
<reference evidence="5" key="2">
    <citation type="journal article" date="2019" name="Int. J. Syst. Evol. Microbiol.">
        <title>The Global Catalogue of Microorganisms (GCM) 10K type strain sequencing project: providing services to taxonomists for standard genome sequencing and annotation.</title>
        <authorList>
            <consortium name="The Broad Institute Genomics Platform"/>
            <consortium name="The Broad Institute Genome Sequencing Center for Infectious Disease"/>
            <person name="Wu L."/>
            <person name="Ma J."/>
        </authorList>
    </citation>
    <scope>NUCLEOTIDE SEQUENCE [LARGE SCALE GENOMIC DNA]</scope>
    <source>
        <strain evidence="5">JCM 10667</strain>
    </source>
</reference>
<evidence type="ECO:0000313" key="5">
    <source>
        <dbReference type="Proteomes" id="UP001501427"/>
    </source>
</evidence>
<dbReference type="Proteomes" id="UP000549343">
    <property type="component" value="Unassembled WGS sequence"/>
</dbReference>
<feature type="transmembrane region" description="Helical" evidence="1">
    <location>
        <begin position="33"/>
        <end position="55"/>
    </location>
</feature>
<dbReference type="EMBL" id="BAAAHD010000002">
    <property type="protein sequence ID" value="GAA0547364.1"/>
    <property type="molecule type" value="Genomic_DNA"/>
</dbReference>
<protein>
    <submittedName>
        <fullName evidence="2">ABC transporter permease</fullName>
    </submittedName>
</protein>
<reference evidence="3 4" key="3">
    <citation type="submission" date="2020-08" db="EMBL/GenBank/DDBJ databases">
        <title>Sequencing the genomes of 1000 actinobacteria strains.</title>
        <authorList>
            <person name="Klenk H.-P."/>
        </authorList>
    </citation>
    <scope>NUCLEOTIDE SEQUENCE [LARGE SCALE GENOMIC DNA]</scope>
    <source>
        <strain evidence="3 4">DSM 44772</strain>
    </source>
</reference>
<reference evidence="2" key="4">
    <citation type="submission" date="2023-12" db="EMBL/GenBank/DDBJ databases">
        <authorList>
            <person name="Sun Q."/>
            <person name="Inoue M."/>
        </authorList>
    </citation>
    <scope>NUCLEOTIDE SEQUENCE</scope>
    <source>
        <strain evidence="2">JCM 10667</strain>
    </source>
</reference>
<dbReference type="RefSeq" id="WP_184879765.1">
    <property type="nucleotide sequence ID" value="NZ_BAAAHD010000002.1"/>
</dbReference>
<evidence type="ECO:0000256" key="1">
    <source>
        <dbReference type="SAM" id="Phobius"/>
    </source>
</evidence>
<sequence>MTAMTETRTATGGRLPGAVAAEWTKAWTVRSTYWNLFGAAVLMGLACLQLAIYTLNANGNDDPSDDKGVVAVGTIAIGAVDLVQFVLIGLAMLLITGEYSTGAIRATLQWIPRRGEMLAAKTAVAGVIGGAAGTVLAAAGSLAALPLLGRWGGFEFGPWLGDVLAVGAYLALISVFTVSAGALLRSAVGTLIVIFLVVLVVPASLQASGITAFQRVADFMPAVAGAAFMRGESDTYPPVLGLLILAAWAAAALLAGHAALRRRDA</sequence>
<keyword evidence="1" id="KW-0812">Transmembrane</keyword>
<dbReference type="Proteomes" id="UP001501427">
    <property type="component" value="Unassembled WGS sequence"/>
</dbReference>
<feature type="transmembrane region" description="Helical" evidence="1">
    <location>
        <begin position="191"/>
        <end position="213"/>
    </location>
</feature>
<feature type="transmembrane region" description="Helical" evidence="1">
    <location>
        <begin position="239"/>
        <end position="260"/>
    </location>
</feature>
<dbReference type="AlphaFoldDB" id="A0A7W7MV86"/>
<dbReference type="EMBL" id="JACHMV010000001">
    <property type="protein sequence ID" value="MBB4772371.1"/>
    <property type="molecule type" value="Genomic_DNA"/>
</dbReference>
<reference evidence="2" key="1">
    <citation type="journal article" date="2014" name="Int. J. Syst. Evol. Microbiol.">
        <title>Complete genome of a new Firmicutes species belonging to the dominant human colonic microbiota ('Ruminococcus bicirculans') reveals two chromosomes and a selective capacity to utilize plant glucans.</title>
        <authorList>
            <consortium name="NISC Comparative Sequencing Program"/>
            <person name="Wegmann U."/>
            <person name="Louis P."/>
            <person name="Goesmann A."/>
            <person name="Henrissat B."/>
            <person name="Duncan S.H."/>
            <person name="Flint H.J."/>
        </authorList>
    </citation>
    <scope>NUCLEOTIDE SEQUENCE</scope>
    <source>
        <strain evidence="2">JCM 10667</strain>
    </source>
</reference>
<keyword evidence="1" id="KW-0472">Membrane</keyword>
<feature type="transmembrane region" description="Helical" evidence="1">
    <location>
        <begin position="163"/>
        <end position="184"/>
    </location>
</feature>
<gene>
    <name evidence="3" type="ORF">F4557_000789</name>
    <name evidence="2" type="ORF">GCM10009546_06790</name>
</gene>
<accession>A0A7W7MV86</accession>
<keyword evidence="1" id="KW-1133">Transmembrane helix</keyword>
<keyword evidence="5" id="KW-1185">Reference proteome</keyword>
<evidence type="ECO:0000313" key="3">
    <source>
        <dbReference type="EMBL" id="MBB4772371.1"/>
    </source>
</evidence>
<feature type="transmembrane region" description="Helical" evidence="1">
    <location>
        <begin position="118"/>
        <end position="143"/>
    </location>
</feature>